<evidence type="ECO:0000256" key="1">
    <source>
        <dbReference type="SAM" id="MobiDB-lite"/>
    </source>
</evidence>
<keyword evidence="3" id="KW-1185">Reference proteome</keyword>
<protein>
    <submittedName>
        <fullName evidence="2">Uncharacterized protein</fullName>
    </submittedName>
</protein>
<dbReference type="Proteomes" id="UP000054357">
    <property type="component" value="Unassembled WGS sequence"/>
</dbReference>
<proteinExistence type="predicted"/>
<sequence>MSPAPAAVSATQDAVFVIQDAVFNVRDVASLSRHPVFHSGTTPAEPPRHRQPTTETARPNHTTVRLS</sequence>
<gene>
    <name evidence="2" type="ORF">AmyhaDRAFT_0326</name>
</gene>
<reference evidence="2 3" key="1">
    <citation type="submission" date="2013-08" db="EMBL/GenBank/DDBJ databases">
        <authorList>
            <consortium name="DOE Joint Genome Institute"/>
            <person name="Klenk H.-P."/>
            <person name="Huntemann M."/>
            <person name="Han J."/>
            <person name="Chen A."/>
            <person name="Kyrpides N."/>
            <person name="Mavromatis K."/>
            <person name="Markowitz V."/>
            <person name="Palaniappan K."/>
            <person name="Ivanova N."/>
            <person name="Schaumberg A."/>
            <person name="Pati A."/>
            <person name="Liolios K."/>
            <person name="Nordberg H.P."/>
            <person name="Cantor M.N."/>
            <person name="Hua S.X."/>
            <person name="Woyke T."/>
        </authorList>
    </citation>
    <scope>NUCLEOTIDE SEQUENCE [LARGE SCALE GENOMIC DNA]</scope>
    <source>
        <strain evidence="2 3">YIM 93223</strain>
    </source>
</reference>
<dbReference type="EMBL" id="AZAK01000001">
    <property type="protein sequence ID" value="ETA66566.1"/>
    <property type="molecule type" value="Genomic_DNA"/>
</dbReference>
<dbReference type="AlphaFoldDB" id="W9DT40"/>
<evidence type="ECO:0000313" key="3">
    <source>
        <dbReference type="Proteomes" id="UP000054357"/>
    </source>
</evidence>
<organism evidence="2 3">
    <name type="scientific">Haloechinothrix halophila YIM 93223</name>
    <dbReference type="NCBI Taxonomy" id="592678"/>
    <lineage>
        <taxon>Bacteria</taxon>
        <taxon>Bacillati</taxon>
        <taxon>Actinomycetota</taxon>
        <taxon>Actinomycetes</taxon>
        <taxon>Pseudonocardiales</taxon>
        <taxon>Pseudonocardiaceae</taxon>
        <taxon>Haloechinothrix</taxon>
    </lineage>
</organism>
<accession>W9DT40</accession>
<evidence type="ECO:0000313" key="2">
    <source>
        <dbReference type="EMBL" id="ETA66566.1"/>
    </source>
</evidence>
<dbReference type="HOGENOM" id="CLU_2802943_0_0_11"/>
<name>W9DT40_9PSEU</name>
<feature type="compositionally biased region" description="Polar residues" evidence="1">
    <location>
        <begin position="53"/>
        <end position="67"/>
    </location>
</feature>
<comment type="caution">
    <text evidence="2">The sequence shown here is derived from an EMBL/GenBank/DDBJ whole genome shotgun (WGS) entry which is preliminary data.</text>
</comment>
<feature type="region of interest" description="Disordered" evidence="1">
    <location>
        <begin position="34"/>
        <end position="67"/>
    </location>
</feature>